<keyword evidence="2" id="KW-1133">Transmembrane helix</keyword>
<keyword evidence="2" id="KW-0472">Membrane</keyword>
<sequence length="244" mass="27461">MYSHSNRHPSSSSSNNWYQPPSPRGKTPGYAGSSSSTYSSYPATSRTMAYAKGAISSGRPSPYRDDVNHEVSGVLQRRKPSSVLEASKFARRSVPPEESTIVVNSNMTYSNTPSTTSEHYWAYRALTAEVRLAERSGTHTDALHRIKVLDARREKEVDLVHNRIEKLERLAICLISAVVLILLYVTHKLTQEKPKTSFFRPQVNIPFLSPFTTIAENQSSKFSFRSTAIFIIVMGVTSYFIFRM</sequence>
<accession>A0A286UF21</accession>
<evidence type="ECO:0000256" key="1">
    <source>
        <dbReference type="SAM" id="MobiDB-lite"/>
    </source>
</evidence>
<organism evidence="3 4">
    <name type="scientific">Pyrrhoderma noxium</name>
    <dbReference type="NCBI Taxonomy" id="2282107"/>
    <lineage>
        <taxon>Eukaryota</taxon>
        <taxon>Fungi</taxon>
        <taxon>Dikarya</taxon>
        <taxon>Basidiomycota</taxon>
        <taxon>Agaricomycotina</taxon>
        <taxon>Agaricomycetes</taxon>
        <taxon>Hymenochaetales</taxon>
        <taxon>Hymenochaetaceae</taxon>
        <taxon>Pyrrhoderma</taxon>
    </lineage>
</organism>
<evidence type="ECO:0000313" key="3">
    <source>
        <dbReference type="EMBL" id="PAV18203.1"/>
    </source>
</evidence>
<keyword evidence="4" id="KW-1185">Reference proteome</keyword>
<evidence type="ECO:0000256" key="2">
    <source>
        <dbReference type="SAM" id="Phobius"/>
    </source>
</evidence>
<reference evidence="3 4" key="1">
    <citation type="journal article" date="2017" name="Mol. Ecol.">
        <title>Comparative and population genomic landscape of Phellinus noxius: A hypervariable fungus causing root rot in trees.</title>
        <authorList>
            <person name="Chung C.L."/>
            <person name="Lee T.J."/>
            <person name="Akiba M."/>
            <person name="Lee H.H."/>
            <person name="Kuo T.H."/>
            <person name="Liu D."/>
            <person name="Ke H.M."/>
            <person name="Yokoi T."/>
            <person name="Roa M.B."/>
            <person name="Lu M.J."/>
            <person name="Chang Y.Y."/>
            <person name="Ann P.J."/>
            <person name="Tsai J.N."/>
            <person name="Chen C.Y."/>
            <person name="Tzean S.S."/>
            <person name="Ota Y."/>
            <person name="Hattori T."/>
            <person name="Sahashi N."/>
            <person name="Liou R.F."/>
            <person name="Kikuchi T."/>
            <person name="Tsai I.J."/>
        </authorList>
    </citation>
    <scope>NUCLEOTIDE SEQUENCE [LARGE SCALE GENOMIC DNA]</scope>
    <source>
        <strain evidence="3 4">FFPRI411160</strain>
    </source>
</reference>
<gene>
    <name evidence="3" type="ORF">PNOK_0668900</name>
</gene>
<dbReference type="Proteomes" id="UP000217199">
    <property type="component" value="Unassembled WGS sequence"/>
</dbReference>
<protein>
    <submittedName>
        <fullName evidence="3">1,3-beta-glucan synthase</fullName>
    </submittedName>
</protein>
<feature type="region of interest" description="Disordered" evidence="1">
    <location>
        <begin position="1"/>
        <end position="43"/>
    </location>
</feature>
<feature type="compositionally biased region" description="Low complexity" evidence="1">
    <location>
        <begin position="1"/>
        <end position="19"/>
    </location>
</feature>
<dbReference type="OrthoDB" id="3265172at2759"/>
<keyword evidence="2" id="KW-0812">Transmembrane</keyword>
<feature type="transmembrane region" description="Helical" evidence="2">
    <location>
        <begin position="170"/>
        <end position="187"/>
    </location>
</feature>
<dbReference type="InParanoid" id="A0A286UF21"/>
<feature type="transmembrane region" description="Helical" evidence="2">
    <location>
        <begin position="222"/>
        <end position="242"/>
    </location>
</feature>
<proteinExistence type="predicted"/>
<evidence type="ECO:0000313" key="4">
    <source>
        <dbReference type="Proteomes" id="UP000217199"/>
    </source>
</evidence>
<comment type="caution">
    <text evidence="3">The sequence shown here is derived from an EMBL/GenBank/DDBJ whole genome shotgun (WGS) entry which is preliminary data.</text>
</comment>
<feature type="compositionally biased region" description="Low complexity" evidence="1">
    <location>
        <begin position="27"/>
        <end position="43"/>
    </location>
</feature>
<dbReference type="AlphaFoldDB" id="A0A286UF21"/>
<name>A0A286UF21_9AGAM</name>
<dbReference type="EMBL" id="NBII01000006">
    <property type="protein sequence ID" value="PAV18203.1"/>
    <property type="molecule type" value="Genomic_DNA"/>
</dbReference>